<proteinExistence type="predicted"/>
<keyword evidence="2" id="KW-1185">Reference proteome</keyword>
<evidence type="ECO:0000313" key="1">
    <source>
        <dbReference type="EMBL" id="EXG77745.1"/>
    </source>
</evidence>
<protein>
    <submittedName>
        <fullName evidence="1">Uncharacterized protein</fullName>
    </submittedName>
</protein>
<reference evidence="1" key="1">
    <citation type="submission" date="2013-07" db="EMBL/GenBank/DDBJ databases">
        <authorList>
            <consortium name="DOE Joint Genome Institute"/>
            <person name="Anderson I."/>
            <person name="Huntemann M."/>
            <person name="Han J."/>
            <person name="Chen A."/>
            <person name="Kyrpides N."/>
            <person name="Mavromatis K."/>
            <person name="Markowitz V."/>
            <person name="Palaniappan K."/>
            <person name="Ivanova N."/>
            <person name="Schaumberg A."/>
            <person name="Pati A."/>
            <person name="Liolios K."/>
            <person name="Nordberg H.P."/>
            <person name="Cantor M.N."/>
            <person name="Hua S.X."/>
            <person name="Woyke T."/>
        </authorList>
    </citation>
    <scope>NUCLEOTIDE SEQUENCE [LARGE SCALE GENOMIC DNA]</scope>
    <source>
        <strain evidence="1">DSM 17970</strain>
    </source>
</reference>
<dbReference type="RefSeq" id="WP_036875989.1">
    <property type="nucleotide sequence ID" value="NZ_KK073873.1"/>
</dbReference>
<gene>
    <name evidence="1" type="ORF">XylorDRAFT_0090</name>
</gene>
<dbReference type="EMBL" id="JFBS01000001">
    <property type="protein sequence ID" value="EXG77745.1"/>
    <property type="molecule type" value="Genomic_DNA"/>
</dbReference>
<name>A0ABN0RU32_9BACT</name>
<accession>A0ABN0RU32</accession>
<comment type="caution">
    <text evidence="1">The sequence shown here is derived from an EMBL/GenBank/DDBJ whole genome shotgun (WGS) entry which is preliminary data.</text>
</comment>
<evidence type="ECO:0000313" key="2">
    <source>
        <dbReference type="Proteomes" id="UP000243438"/>
    </source>
</evidence>
<sequence length="60" mass="7326">MKKISDEKLSKFSGGKFWGKKTQCEKRSENQCWCRTVYYQFWTKSYSPWQPAEAWYCKDL</sequence>
<dbReference type="Proteomes" id="UP000243438">
    <property type="component" value="Unassembled WGS sequence"/>
</dbReference>
<organism evidence="1 2">
    <name type="scientific">Xylanibacter oryzae DSM 17970</name>
    <dbReference type="NCBI Taxonomy" id="915438"/>
    <lineage>
        <taxon>Bacteria</taxon>
        <taxon>Pseudomonadati</taxon>
        <taxon>Bacteroidota</taxon>
        <taxon>Bacteroidia</taxon>
        <taxon>Bacteroidales</taxon>
        <taxon>Prevotellaceae</taxon>
        <taxon>Xylanibacter</taxon>
    </lineage>
</organism>